<dbReference type="PROSITE" id="PS00061">
    <property type="entry name" value="ADH_SHORT"/>
    <property type="match status" value="1"/>
</dbReference>
<dbReference type="InterPro" id="IPR036291">
    <property type="entry name" value="NAD(P)-bd_dom_sf"/>
</dbReference>
<organism evidence="4">
    <name type="scientific">Fervidobacterium pennivorans</name>
    <dbReference type="NCBI Taxonomy" id="93466"/>
    <lineage>
        <taxon>Bacteria</taxon>
        <taxon>Thermotogati</taxon>
        <taxon>Thermotogota</taxon>
        <taxon>Thermotogae</taxon>
        <taxon>Thermotogales</taxon>
        <taxon>Fervidobacteriaceae</taxon>
        <taxon>Fervidobacterium</taxon>
    </lineage>
</organism>
<dbReference type="GO" id="GO:0016616">
    <property type="term" value="F:oxidoreductase activity, acting on the CH-OH group of donors, NAD or NADP as acceptor"/>
    <property type="evidence" value="ECO:0007669"/>
    <property type="project" value="TreeGrafter"/>
</dbReference>
<evidence type="ECO:0000256" key="2">
    <source>
        <dbReference type="ARBA" id="ARBA00023002"/>
    </source>
</evidence>
<dbReference type="Gene3D" id="3.40.50.720">
    <property type="entry name" value="NAD(P)-binding Rossmann-like Domain"/>
    <property type="match status" value="1"/>
</dbReference>
<dbReference type="EMBL" id="DSZZ01000032">
    <property type="protein sequence ID" value="HGU52029.1"/>
    <property type="molecule type" value="Genomic_DNA"/>
</dbReference>
<dbReference type="GO" id="GO:0048038">
    <property type="term" value="F:quinone binding"/>
    <property type="evidence" value="ECO:0007669"/>
    <property type="project" value="TreeGrafter"/>
</dbReference>
<evidence type="ECO:0000313" key="4">
    <source>
        <dbReference type="EMBL" id="HGU52029.1"/>
    </source>
</evidence>
<dbReference type="InterPro" id="IPR020904">
    <property type="entry name" value="Sc_DH/Rdtase_CS"/>
</dbReference>
<dbReference type="InterPro" id="IPR002347">
    <property type="entry name" value="SDR_fam"/>
</dbReference>
<comment type="caution">
    <text evidence="4">The sequence shown here is derived from an EMBL/GenBank/DDBJ whole genome shotgun (WGS) entry which is preliminary data.</text>
</comment>
<dbReference type="NCBIfam" id="NF009466">
    <property type="entry name" value="PRK12826.1-2"/>
    <property type="match status" value="1"/>
</dbReference>
<keyword evidence="2" id="KW-0560">Oxidoreductase</keyword>
<name>A0A7V4KBQ2_FERPE</name>
<comment type="similarity">
    <text evidence="1">Belongs to the short-chain dehydrogenases/reductases (SDR) family.</text>
</comment>
<sequence length="238" mass="25878">MGRLNGKVAIVTGASGGIGKAITKEFIEEGCIVVGFNYTSSADNINAQFYHEYILDITDRNAVEGAVKDVVLKFGRIDILINNAGITKDNLVYRMTYEEWDSVINTNLTGAFNMVKATIREIVKNEGVIINISSVVGLEGNIGQANYAASKAGLIGLTKSLAKEFGRKNVRVNAIAPGFIETPMTEKLPEEIKKTALEKISMRRFGKPEEVAKLVKFLVIDGTYINGQVIVIDGGMEL</sequence>
<dbReference type="AlphaFoldDB" id="A0A7V4KBQ2"/>
<dbReference type="PANTHER" id="PTHR42760">
    <property type="entry name" value="SHORT-CHAIN DEHYDROGENASES/REDUCTASES FAMILY MEMBER"/>
    <property type="match status" value="1"/>
</dbReference>
<reference evidence="4" key="1">
    <citation type="journal article" date="2020" name="mSystems">
        <title>Genome- and Community-Level Interaction Insights into Carbon Utilization and Element Cycling Functions of Hydrothermarchaeota in Hydrothermal Sediment.</title>
        <authorList>
            <person name="Zhou Z."/>
            <person name="Liu Y."/>
            <person name="Xu W."/>
            <person name="Pan J."/>
            <person name="Luo Z.H."/>
            <person name="Li M."/>
        </authorList>
    </citation>
    <scope>NUCLEOTIDE SEQUENCE [LARGE SCALE GENOMIC DNA]</scope>
    <source>
        <strain evidence="4">SpSt-61</strain>
    </source>
</reference>
<dbReference type="PRINTS" id="PR00081">
    <property type="entry name" value="GDHRDH"/>
</dbReference>
<proteinExistence type="inferred from homology"/>
<dbReference type="InterPro" id="IPR057326">
    <property type="entry name" value="KR_dom"/>
</dbReference>
<dbReference type="SMART" id="SM00822">
    <property type="entry name" value="PKS_KR"/>
    <property type="match status" value="1"/>
</dbReference>
<accession>A0A7V4KBQ2</accession>
<dbReference type="GO" id="GO:0006633">
    <property type="term" value="P:fatty acid biosynthetic process"/>
    <property type="evidence" value="ECO:0007669"/>
    <property type="project" value="TreeGrafter"/>
</dbReference>
<evidence type="ECO:0000256" key="1">
    <source>
        <dbReference type="ARBA" id="ARBA00006484"/>
    </source>
</evidence>
<dbReference type="Pfam" id="PF13561">
    <property type="entry name" value="adh_short_C2"/>
    <property type="match status" value="1"/>
</dbReference>
<protein>
    <submittedName>
        <fullName evidence="4">SDR family oxidoreductase</fullName>
    </submittedName>
</protein>
<dbReference type="PANTHER" id="PTHR42760:SF133">
    <property type="entry name" value="3-OXOACYL-[ACYL-CARRIER-PROTEIN] REDUCTASE"/>
    <property type="match status" value="1"/>
</dbReference>
<dbReference type="PRINTS" id="PR00080">
    <property type="entry name" value="SDRFAMILY"/>
</dbReference>
<gene>
    <name evidence="4" type="ORF">ENT78_00625</name>
</gene>
<dbReference type="SUPFAM" id="SSF51735">
    <property type="entry name" value="NAD(P)-binding Rossmann-fold domains"/>
    <property type="match status" value="1"/>
</dbReference>
<dbReference type="FunFam" id="3.40.50.720:FF:000173">
    <property type="entry name" value="3-oxoacyl-[acyl-carrier protein] reductase"/>
    <property type="match status" value="1"/>
</dbReference>
<feature type="domain" description="Ketoreductase" evidence="3">
    <location>
        <begin position="7"/>
        <end position="178"/>
    </location>
</feature>
<evidence type="ECO:0000259" key="3">
    <source>
        <dbReference type="SMART" id="SM00822"/>
    </source>
</evidence>